<organism evidence="2 3">
    <name type="scientific">Apiospora aurea</name>
    <dbReference type="NCBI Taxonomy" id="335848"/>
    <lineage>
        <taxon>Eukaryota</taxon>
        <taxon>Fungi</taxon>
        <taxon>Dikarya</taxon>
        <taxon>Ascomycota</taxon>
        <taxon>Pezizomycotina</taxon>
        <taxon>Sordariomycetes</taxon>
        <taxon>Xylariomycetidae</taxon>
        <taxon>Amphisphaeriales</taxon>
        <taxon>Apiosporaceae</taxon>
        <taxon>Apiospora</taxon>
    </lineage>
</organism>
<name>A0ABR1Q9U0_9PEZI</name>
<dbReference type="InterPro" id="IPR036188">
    <property type="entry name" value="FAD/NAD-bd_sf"/>
</dbReference>
<evidence type="ECO:0000313" key="2">
    <source>
        <dbReference type="EMBL" id="KAK7949306.1"/>
    </source>
</evidence>
<dbReference type="InterPro" id="IPR050464">
    <property type="entry name" value="Zeta_carotene_desat/Oxidored"/>
</dbReference>
<evidence type="ECO:0008006" key="4">
    <source>
        <dbReference type="Google" id="ProtNLM"/>
    </source>
</evidence>
<keyword evidence="3" id="KW-1185">Reference proteome</keyword>
<dbReference type="Pfam" id="PF13450">
    <property type="entry name" value="NAD_binding_8"/>
    <property type="match status" value="1"/>
</dbReference>
<keyword evidence="1" id="KW-0732">Signal</keyword>
<dbReference type="EMBL" id="JAQQWE010000006">
    <property type="protein sequence ID" value="KAK7949306.1"/>
    <property type="molecule type" value="Genomic_DNA"/>
</dbReference>
<feature type="chain" id="PRO_5045908751" description="FAD dependent oxidoreductase" evidence="1">
    <location>
        <begin position="17"/>
        <end position="473"/>
    </location>
</feature>
<dbReference type="RefSeq" id="XP_066698812.1">
    <property type="nucleotide sequence ID" value="XM_066846414.1"/>
</dbReference>
<dbReference type="PANTHER" id="PTHR42923">
    <property type="entry name" value="PROTOPORPHYRINOGEN OXIDASE"/>
    <property type="match status" value="1"/>
</dbReference>
<evidence type="ECO:0000313" key="3">
    <source>
        <dbReference type="Proteomes" id="UP001391051"/>
    </source>
</evidence>
<evidence type="ECO:0000256" key="1">
    <source>
        <dbReference type="SAM" id="SignalP"/>
    </source>
</evidence>
<comment type="caution">
    <text evidence="2">The sequence shown here is derived from an EMBL/GenBank/DDBJ whole genome shotgun (WGS) entry which is preliminary data.</text>
</comment>
<accession>A0ABR1Q9U0</accession>
<protein>
    <recommendedName>
        <fullName evidence="4">FAD dependent oxidoreductase</fullName>
    </recommendedName>
</protein>
<dbReference type="GeneID" id="92079476"/>
<gene>
    <name evidence="2" type="ORF">PG986_010192</name>
</gene>
<reference evidence="2 3" key="1">
    <citation type="submission" date="2023-01" db="EMBL/GenBank/DDBJ databases">
        <title>Analysis of 21 Apiospora genomes using comparative genomics revels a genus with tremendous synthesis potential of carbohydrate active enzymes and secondary metabolites.</title>
        <authorList>
            <person name="Sorensen T."/>
        </authorList>
    </citation>
    <scope>NUCLEOTIDE SEQUENCE [LARGE SCALE GENOMIC DNA]</scope>
    <source>
        <strain evidence="2 3">CBS 24483</strain>
    </source>
</reference>
<dbReference type="Gene3D" id="1.10.405.20">
    <property type="match status" value="1"/>
</dbReference>
<dbReference type="PANTHER" id="PTHR42923:SF26">
    <property type="entry name" value="FMN REDUCTASE LOT6, PUTATIVE (AFU_ORTHOLOGUE AFUA_7G06600)-RELATED"/>
    <property type="match status" value="1"/>
</dbReference>
<feature type="signal peptide" evidence="1">
    <location>
        <begin position="1"/>
        <end position="16"/>
    </location>
</feature>
<dbReference type="Proteomes" id="UP001391051">
    <property type="component" value="Unassembled WGS sequence"/>
</dbReference>
<sequence length="473" mass="50989">MRSLTTLVLSTSLAYAYPSVPGCWSKHKFAESDILQRDVLVVGGGATGTFAAVKLKGAGQTVAVVERDAQLGGHVDTYYDPASGYPVDYGVQGYFANQQTKDFFAKFNVPLTSAASSPFPQKIADFSSGYIVPNASAPDLATMQPLLTKYAGVLAQSFPYLAKGTYDLPDPVPEDLLLPFAAFAAKYDLLDTIPVVWTFAQGVGNLLEATTLYVLQNFGLAHVLGLQAGFVVAQQGNQVVYDRAGSFLGADAVLYNSKVIHLARGDDGVTAVVKTASGTKLVQAKKLLVTVPPTLGNLAKFDLDTTEKSLFGQWANVPYFIGVLAKSGLTDQTSFINVNLTSPDTLPRTPLVWRIETVGVPGYQTVKVIGESSSKAAQRLVTDAVTRLDRSLQTDASAAEFVRWEEHDNLQLHVSAAELAQGFYKQLYSCQGKRSTWYTGNAWATDYSSLLWAFTEERILPSLLGSLGSQTPY</sequence>
<proteinExistence type="predicted"/>
<dbReference type="Gene3D" id="3.50.50.60">
    <property type="entry name" value="FAD/NAD(P)-binding domain"/>
    <property type="match status" value="1"/>
</dbReference>
<dbReference type="Gene3D" id="3.30.70.1990">
    <property type="match status" value="1"/>
</dbReference>
<dbReference type="SUPFAM" id="SSF51905">
    <property type="entry name" value="FAD/NAD(P)-binding domain"/>
    <property type="match status" value="1"/>
</dbReference>